<dbReference type="GO" id="GO:0005730">
    <property type="term" value="C:nucleolus"/>
    <property type="evidence" value="ECO:0007669"/>
    <property type="project" value="TreeGrafter"/>
</dbReference>
<protein>
    <recommendedName>
        <fullName evidence="3">polynucleotide adenylyltransferase</fullName>
        <ecNumber evidence="3">2.7.7.19</ecNumber>
    </recommendedName>
</protein>
<comment type="cofactor">
    <cofactor evidence="1">
        <name>Mn(2+)</name>
        <dbReference type="ChEBI" id="CHEBI:29035"/>
    </cofactor>
</comment>
<keyword evidence="4" id="KW-0808">Transferase</keyword>
<dbReference type="AlphaFoldDB" id="A0AA38RIH8"/>
<feature type="compositionally biased region" description="Basic and acidic residues" evidence="7">
    <location>
        <begin position="137"/>
        <end position="152"/>
    </location>
</feature>
<evidence type="ECO:0000313" key="10">
    <source>
        <dbReference type="EMBL" id="KAJ9142376.1"/>
    </source>
</evidence>
<feature type="compositionally biased region" description="Polar residues" evidence="7">
    <location>
        <begin position="35"/>
        <end position="49"/>
    </location>
</feature>
<keyword evidence="11" id="KW-1185">Reference proteome</keyword>
<dbReference type="GO" id="GO:0046872">
    <property type="term" value="F:metal ion binding"/>
    <property type="evidence" value="ECO:0007669"/>
    <property type="project" value="UniProtKB-KW"/>
</dbReference>
<feature type="region of interest" description="Disordered" evidence="7">
    <location>
        <begin position="203"/>
        <end position="262"/>
    </location>
</feature>
<feature type="region of interest" description="Disordered" evidence="7">
    <location>
        <begin position="365"/>
        <end position="414"/>
    </location>
</feature>
<dbReference type="InterPro" id="IPR045862">
    <property type="entry name" value="Trf4-like"/>
</dbReference>
<evidence type="ECO:0000313" key="11">
    <source>
        <dbReference type="Proteomes" id="UP001174694"/>
    </source>
</evidence>
<sequence>MSYDSRYPPPPGVYGPPAPETRYASPRDEPASRAPRQTSSTRGGSSLSHGDSYRPYSPSGSNEMHTSYSSRDQGGRYPDPYHSMPPAYRSLADYGRRDSVRAPQGDFTFRVDKPPGVGDSSYDSYRPGVTTGRDRHRNKDGAAQHRNRQDRNRRPRYQAGRIFHRFVPADRPILHASHSDAPTESFLDSSTGVVYKAIDELSDSDEADMDISDTSGVDDATHEPSAKRARVKLDQTLSGDIAPKWSNPDPYTALPPLDESAAHKKKDVVQLIRKARMHPASESKKASVPAEAEDFIRCDLNDSDDSDAGKVRGHMSLPEGEAAAATAPPTGAGVPEAPTWPRLTVSAQLQQQQHQPAQLLHSEMQNPLPGVSIGSLQPPSRNTASDPPDQTSRKRKPDADREVSSDLGSRKRTHDDEIKFSEYAKLRKPSKMPVHGFITQEWRKQDGEDSCPWMRDLAPLRSALQISIRLHMEIFDFYDLVKPRRFEERIRKDLVDRLNRLVRKRYSDVQILPFGSFMSGLYLPTGDMDLVFCSDRYRVGGAPQYNSKNTLWRLADYLRSRKVVFANKVDVIAKAKVPLVKYVDDETGLKVDISFENLTGVAAIKTFQAWKEQYPAMPVLVTVIKHFLLMRGLNEPVNGGIGGFSVICLVVSMLQMMPQVQSRDLLPEHHLGMMLMEFFDLYGNRFNYKTTAISMNPPRYIPKTQVTTFAYKNPDRLSIIDPNNPENDIAGGSSNTERIMRYFSEAFGMLRQRMTTLAERSSDPSGQNSILKKLHEKLYGPCEDD</sequence>
<feature type="compositionally biased region" description="Polar residues" evidence="7">
    <location>
        <begin position="58"/>
        <end position="72"/>
    </location>
</feature>
<dbReference type="GO" id="GO:0043634">
    <property type="term" value="P:polyadenylation-dependent ncRNA catabolic process"/>
    <property type="evidence" value="ECO:0007669"/>
    <property type="project" value="TreeGrafter"/>
</dbReference>
<dbReference type="Gene3D" id="3.30.460.10">
    <property type="entry name" value="Beta Polymerase, domain 2"/>
    <property type="match status" value="1"/>
</dbReference>
<evidence type="ECO:0000259" key="9">
    <source>
        <dbReference type="Pfam" id="PF22600"/>
    </source>
</evidence>
<evidence type="ECO:0000256" key="3">
    <source>
        <dbReference type="ARBA" id="ARBA00012388"/>
    </source>
</evidence>
<dbReference type="CDD" id="cd05402">
    <property type="entry name" value="NT_PAP_TUTase"/>
    <property type="match status" value="1"/>
</dbReference>
<dbReference type="GO" id="GO:0003729">
    <property type="term" value="F:mRNA binding"/>
    <property type="evidence" value="ECO:0007669"/>
    <property type="project" value="TreeGrafter"/>
</dbReference>
<dbReference type="GO" id="GO:0031499">
    <property type="term" value="C:TRAMP complex"/>
    <property type="evidence" value="ECO:0007669"/>
    <property type="project" value="UniProtKB-ARBA"/>
</dbReference>
<feature type="region of interest" description="Disordered" evidence="7">
    <location>
        <begin position="1"/>
        <end position="159"/>
    </location>
</feature>
<dbReference type="PANTHER" id="PTHR23092">
    <property type="entry name" value="POLY(A) RNA POLYMERASE"/>
    <property type="match status" value="1"/>
</dbReference>
<keyword evidence="6" id="KW-0460">Magnesium</keyword>
<dbReference type="SUPFAM" id="SSF81301">
    <property type="entry name" value="Nucleotidyltransferase"/>
    <property type="match status" value="1"/>
</dbReference>
<dbReference type="Gene3D" id="1.10.1410.10">
    <property type="match status" value="1"/>
</dbReference>
<dbReference type="SUPFAM" id="SSF81631">
    <property type="entry name" value="PAP/OAS1 substrate-binding domain"/>
    <property type="match status" value="1"/>
</dbReference>
<evidence type="ECO:0000256" key="5">
    <source>
        <dbReference type="ARBA" id="ARBA00022723"/>
    </source>
</evidence>
<feature type="domain" description="PAP-associated" evidence="8">
    <location>
        <begin position="671"/>
        <end position="727"/>
    </location>
</feature>
<feature type="domain" description="Poly(A) RNA polymerase mitochondrial-like central palm" evidence="9">
    <location>
        <begin position="470"/>
        <end position="610"/>
    </location>
</feature>
<accession>A0AA38RIH8</accession>
<dbReference type="InterPro" id="IPR054708">
    <property type="entry name" value="MTPAP-like_central"/>
</dbReference>
<dbReference type="GO" id="GO:1990817">
    <property type="term" value="F:poly(A) RNA polymerase activity"/>
    <property type="evidence" value="ECO:0007669"/>
    <property type="project" value="UniProtKB-EC"/>
</dbReference>
<feature type="compositionally biased region" description="Polar residues" evidence="7">
    <location>
        <begin position="374"/>
        <end position="390"/>
    </location>
</feature>
<comment type="similarity">
    <text evidence="2">Belongs to the DNA polymerase type-B-like family.</text>
</comment>
<dbReference type="Pfam" id="PF03828">
    <property type="entry name" value="PAP_assoc"/>
    <property type="match status" value="1"/>
</dbReference>
<organism evidence="10 11">
    <name type="scientific">Pleurostoma richardsiae</name>
    <dbReference type="NCBI Taxonomy" id="41990"/>
    <lineage>
        <taxon>Eukaryota</taxon>
        <taxon>Fungi</taxon>
        <taxon>Dikarya</taxon>
        <taxon>Ascomycota</taxon>
        <taxon>Pezizomycotina</taxon>
        <taxon>Sordariomycetes</taxon>
        <taxon>Sordariomycetidae</taxon>
        <taxon>Calosphaeriales</taxon>
        <taxon>Pleurostomataceae</taxon>
        <taxon>Pleurostoma</taxon>
    </lineage>
</organism>
<feature type="compositionally biased region" description="Pro residues" evidence="7">
    <location>
        <begin position="7"/>
        <end position="19"/>
    </location>
</feature>
<dbReference type="InterPro" id="IPR002058">
    <property type="entry name" value="PAP_assoc"/>
</dbReference>
<dbReference type="EMBL" id="JANBVO010000022">
    <property type="protein sequence ID" value="KAJ9142376.1"/>
    <property type="molecule type" value="Genomic_DNA"/>
</dbReference>
<dbReference type="PANTHER" id="PTHR23092:SF15">
    <property type="entry name" value="INACTIVE NON-CANONICAL POLY(A) RNA POLYMERASE PROTEIN TRF4-2-RELATED"/>
    <property type="match status" value="1"/>
</dbReference>
<name>A0AA38RIH8_9PEZI</name>
<reference evidence="10" key="1">
    <citation type="submission" date="2022-07" db="EMBL/GenBank/DDBJ databases">
        <title>Fungi with potential for degradation of polypropylene.</title>
        <authorList>
            <person name="Gostincar C."/>
        </authorList>
    </citation>
    <scope>NUCLEOTIDE SEQUENCE</scope>
    <source>
        <strain evidence="10">EXF-13308</strain>
    </source>
</reference>
<evidence type="ECO:0000256" key="4">
    <source>
        <dbReference type="ARBA" id="ARBA00022679"/>
    </source>
</evidence>
<dbReference type="EC" id="2.7.7.19" evidence="3"/>
<evidence type="ECO:0000256" key="6">
    <source>
        <dbReference type="ARBA" id="ARBA00022842"/>
    </source>
</evidence>
<evidence type="ECO:0000259" key="8">
    <source>
        <dbReference type="Pfam" id="PF03828"/>
    </source>
</evidence>
<dbReference type="GO" id="GO:0031123">
    <property type="term" value="P:RNA 3'-end processing"/>
    <property type="evidence" value="ECO:0007669"/>
    <property type="project" value="TreeGrafter"/>
</dbReference>
<dbReference type="InterPro" id="IPR043519">
    <property type="entry name" value="NT_sf"/>
</dbReference>
<proteinExistence type="inferred from homology"/>
<evidence type="ECO:0000256" key="1">
    <source>
        <dbReference type="ARBA" id="ARBA00001936"/>
    </source>
</evidence>
<dbReference type="GO" id="GO:0071035">
    <property type="term" value="P:nuclear polyadenylation-dependent rRNA catabolic process"/>
    <property type="evidence" value="ECO:0007669"/>
    <property type="project" value="UniProtKB-ARBA"/>
</dbReference>
<dbReference type="GO" id="GO:0010629">
    <property type="term" value="P:negative regulation of gene expression"/>
    <property type="evidence" value="ECO:0007669"/>
    <property type="project" value="UniProtKB-ARBA"/>
</dbReference>
<dbReference type="FunFam" id="3.30.460.10:FF:000006">
    <property type="entry name" value="non-canonical poly(A) RNA polymerase PAPD5"/>
    <property type="match status" value="1"/>
</dbReference>
<dbReference type="Pfam" id="PF22600">
    <property type="entry name" value="MTPAP-like_central"/>
    <property type="match status" value="1"/>
</dbReference>
<evidence type="ECO:0000256" key="7">
    <source>
        <dbReference type="SAM" id="MobiDB-lite"/>
    </source>
</evidence>
<evidence type="ECO:0000256" key="2">
    <source>
        <dbReference type="ARBA" id="ARBA00008593"/>
    </source>
</evidence>
<gene>
    <name evidence="10" type="ORF">NKR23_g7177</name>
</gene>
<keyword evidence="5" id="KW-0479">Metal-binding</keyword>
<dbReference type="FunFam" id="1.10.1410.10:FF:000003">
    <property type="entry name" value="non-canonical poly(A) RNA polymerase PAPD7"/>
    <property type="match status" value="1"/>
</dbReference>
<comment type="caution">
    <text evidence="10">The sequence shown here is derived from an EMBL/GenBank/DDBJ whole genome shotgun (WGS) entry which is preliminary data.</text>
</comment>
<dbReference type="Proteomes" id="UP001174694">
    <property type="component" value="Unassembled WGS sequence"/>
</dbReference>